<dbReference type="AlphaFoldDB" id="A0A6G1LXT8"/>
<dbReference type="Proteomes" id="UP000483672">
    <property type="component" value="Unassembled WGS sequence"/>
</dbReference>
<evidence type="ECO:0000259" key="1">
    <source>
        <dbReference type="Pfam" id="PF24476"/>
    </source>
</evidence>
<evidence type="ECO:0000313" key="3">
    <source>
        <dbReference type="Proteomes" id="UP000483672"/>
    </source>
</evidence>
<sequence>MEVAGLVLGALPILYGSVRVYRDTSKTINRILRKRIYVDELVDALILLEGTLKLLVKSLLQDSGCESAWSFELDPFEYLKDQDVKQQLQEHLGPEMEAVFARTMGRIYDVIRETAKSIGGVVPELKGESTDDLHRIIKANRDQKAKQIDFVPRIKFAFKASELKSTIKEINDTVSGLHRIVNLTGRNEPSITAKVSANTNRLSRGIRRIQKVAENLHVAIGRSWKHDCHTGHAAKLFLDDRIDTVSKKGGTQFAFGLIFEARNIQGQSIWHETTVKVMEDSANTPDPAPKITPLKPCRVTILLPKIATIERKITIINDICGAIEIARGGKQQFAFVLGVDQHIGSMPSDDGVLTRYSDGNQTSLSTLLILDQYSGLKCLDLRMLLALRIASNILQLFKTNWLQRIWSKNEIYFPTSKGIDTPDLNRPFISVCFEDTKARPREDIELRAAILELGILLLEIWNWKAFQIPDTQTTPVGMLALYNQRHKHAFGWMHDTDATNTIPNFYYRAVHFCISGMDGQARCWKWDDPKLWVELCQNIIEPLHENCGNWVRNRTP</sequence>
<protein>
    <recommendedName>
        <fullName evidence="1">DUF7580 domain-containing protein</fullName>
    </recommendedName>
</protein>
<gene>
    <name evidence="2" type="ORF">TWF191_002467</name>
</gene>
<comment type="caution">
    <text evidence="2">The sequence shown here is derived from an EMBL/GenBank/DDBJ whole genome shotgun (WGS) entry which is preliminary data.</text>
</comment>
<dbReference type="InterPro" id="IPR056002">
    <property type="entry name" value="DUF7580"/>
</dbReference>
<name>A0A6G1LXT8_ORBOL</name>
<dbReference type="PANTHER" id="PTHR35186:SF4">
    <property type="entry name" value="PRION-INHIBITION AND PROPAGATION HELO DOMAIN-CONTAINING PROTEIN"/>
    <property type="match status" value="1"/>
</dbReference>
<accession>A0A6G1LXT8</accession>
<reference evidence="2 3" key="1">
    <citation type="submission" date="2019-06" db="EMBL/GenBank/DDBJ databases">
        <authorList>
            <person name="Palmer J.M."/>
        </authorList>
    </citation>
    <scope>NUCLEOTIDE SEQUENCE [LARGE SCALE GENOMIC DNA]</scope>
    <source>
        <strain evidence="2 3">TWF191</strain>
    </source>
</reference>
<dbReference type="EMBL" id="WIPF01000015">
    <property type="protein sequence ID" value="KAF3228611.1"/>
    <property type="molecule type" value="Genomic_DNA"/>
</dbReference>
<feature type="domain" description="DUF7580" evidence="1">
    <location>
        <begin position="207"/>
        <end position="547"/>
    </location>
</feature>
<organism evidence="2 3">
    <name type="scientific">Orbilia oligospora</name>
    <name type="common">Nematode-trapping fungus</name>
    <name type="synonym">Arthrobotrys oligospora</name>
    <dbReference type="NCBI Taxonomy" id="2813651"/>
    <lineage>
        <taxon>Eukaryota</taxon>
        <taxon>Fungi</taxon>
        <taxon>Dikarya</taxon>
        <taxon>Ascomycota</taxon>
        <taxon>Pezizomycotina</taxon>
        <taxon>Orbiliomycetes</taxon>
        <taxon>Orbiliales</taxon>
        <taxon>Orbiliaceae</taxon>
        <taxon>Orbilia</taxon>
    </lineage>
</organism>
<evidence type="ECO:0000313" key="2">
    <source>
        <dbReference type="EMBL" id="KAF3228611.1"/>
    </source>
</evidence>
<dbReference type="Pfam" id="PF24476">
    <property type="entry name" value="DUF7580"/>
    <property type="match status" value="1"/>
</dbReference>
<dbReference type="PANTHER" id="PTHR35186">
    <property type="entry name" value="ANK_REP_REGION DOMAIN-CONTAINING PROTEIN"/>
    <property type="match status" value="1"/>
</dbReference>
<proteinExistence type="predicted"/>